<dbReference type="SMART" id="SM01130">
    <property type="entry name" value="DHDPS"/>
    <property type="match status" value="1"/>
</dbReference>
<dbReference type="PRINTS" id="PR00146">
    <property type="entry name" value="DHPICSNTHASE"/>
</dbReference>
<evidence type="ECO:0000313" key="5">
    <source>
        <dbReference type="EMBL" id="SFD58777.1"/>
    </source>
</evidence>
<dbReference type="SUPFAM" id="SSF51569">
    <property type="entry name" value="Aldolase"/>
    <property type="match status" value="1"/>
</dbReference>
<dbReference type="OrthoDB" id="9782828at2"/>
<dbReference type="EMBL" id="FOLO01000070">
    <property type="protein sequence ID" value="SFD58777.1"/>
    <property type="molecule type" value="Genomic_DNA"/>
</dbReference>
<dbReference type="PANTHER" id="PTHR12128">
    <property type="entry name" value="DIHYDRODIPICOLINATE SYNTHASE"/>
    <property type="match status" value="1"/>
</dbReference>
<dbReference type="InterPro" id="IPR002220">
    <property type="entry name" value="DapA-like"/>
</dbReference>
<dbReference type="InterPro" id="IPR013785">
    <property type="entry name" value="Aldolase_TIM"/>
</dbReference>
<dbReference type="Gene3D" id="3.20.20.70">
    <property type="entry name" value="Aldolase class I"/>
    <property type="match status" value="1"/>
</dbReference>
<evidence type="ECO:0000256" key="2">
    <source>
        <dbReference type="ARBA" id="ARBA00023239"/>
    </source>
</evidence>
<dbReference type="PANTHER" id="PTHR12128:SF66">
    <property type="entry name" value="4-HYDROXY-2-OXOGLUTARATE ALDOLASE, MITOCHONDRIAL"/>
    <property type="match status" value="1"/>
</dbReference>
<feature type="active site" description="Proton donor/acceptor" evidence="4">
    <location>
        <position position="135"/>
    </location>
</feature>
<comment type="similarity">
    <text evidence="1 3">Belongs to the DapA family.</text>
</comment>
<dbReference type="STRING" id="1123010.SAMN02745724_04914"/>
<evidence type="ECO:0000256" key="3">
    <source>
        <dbReference type="PIRNR" id="PIRNR001365"/>
    </source>
</evidence>
<dbReference type="CDD" id="cd00408">
    <property type="entry name" value="DHDPS-like"/>
    <property type="match status" value="1"/>
</dbReference>
<evidence type="ECO:0000256" key="1">
    <source>
        <dbReference type="ARBA" id="ARBA00007592"/>
    </source>
</evidence>
<reference evidence="5 6" key="1">
    <citation type="submission" date="2016-10" db="EMBL/GenBank/DDBJ databases">
        <authorList>
            <person name="de Groot N.N."/>
        </authorList>
    </citation>
    <scope>NUCLEOTIDE SEQUENCE [LARGE SCALE GENOMIC DNA]</scope>
    <source>
        <strain evidence="5 6">DSM 6059</strain>
    </source>
</reference>
<dbReference type="RefSeq" id="WP_091991048.1">
    <property type="nucleotide sequence ID" value="NZ_FOLO01000070.1"/>
</dbReference>
<accession>A0A1I1TJQ8</accession>
<dbReference type="Pfam" id="PF00701">
    <property type="entry name" value="DHDPS"/>
    <property type="match status" value="1"/>
</dbReference>
<keyword evidence="6" id="KW-1185">Reference proteome</keyword>
<name>A0A1I1TJQ8_9GAMM</name>
<keyword evidence="2 3" id="KW-0456">Lyase</keyword>
<dbReference type="PIRSF" id="PIRSF001365">
    <property type="entry name" value="DHDPS"/>
    <property type="match status" value="1"/>
</dbReference>
<dbReference type="AlphaFoldDB" id="A0A1I1TJQ8"/>
<sequence length="295" mass="32603">MNVSGIIGYPVTPFSDVNGHVDFENLAQVIDTLFSAEVDAIAALGSAGEAAYLTEIEWQKVAEYTVKYVNSRVPVVIGIAELTTAQAVKRAKYAYEIGADMIMVSPFSYYQLDEDELFRHYESISNATPLPIMIYNNPATCGIDMSPQFMLKMVNNIKNTCMIKESSGDIQRMHKIYNLSNGQIPFFNGCNHMALEALNAGASGWCTAAPCLIGKQPKYLFDAVKQGENEKARELFYQQYEFLEFIVHSGLAAAVKSGFSIQGTPIGGPRKPLLPLTEFSHQQLKTMLLKLNSLT</sequence>
<dbReference type="Proteomes" id="UP000198862">
    <property type="component" value="Unassembled WGS sequence"/>
</dbReference>
<dbReference type="GO" id="GO:0005829">
    <property type="term" value="C:cytosol"/>
    <property type="evidence" value="ECO:0007669"/>
    <property type="project" value="TreeGrafter"/>
</dbReference>
<dbReference type="GO" id="GO:0008840">
    <property type="term" value="F:4-hydroxy-tetrahydrodipicolinate synthase activity"/>
    <property type="evidence" value="ECO:0007669"/>
    <property type="project" value="TreeGrafter"/>
</dbReference>
<evidence type="ECO:0000313" key="6">
    <source>
        <dbReference type="Proteomes" id="UP000198862"/>
    </source>
</evidence>
<gene>
    <name evidence="5" type="ORF">SAMN02745724_04914</name>
</gene>
<protein>
    <submittedName>
        <fullName evidence="5">4-hydroxy-tetrahydrodipicolinate synthase</fullName>
    </submittedName>
</protein>
<feature type="active site" description="Schiff-base intermediate with substrate" evidence="4">
    <location>
        <position position="164"/>
    </location>
</feature>
<evidence type="ECO:0000256" key="4">
    <source>
        <dbReference type="PIRSR" id="PIRSR001365-1"/>
    </source>
</evidence>
<proteinExistence type="inferred from homology"/>
<organism evidence="5 6">
    <name type="scientific">Pseudoalteromonas denitrificans DSM 6059</name>
    <dbReference type="NCBI Taxonomy" id="1123010"/>
    <lineage>
        <taxon>Bacteria</taxon>
        <taxon>Pseudomonadati</taxon>
        <taxon>Pseudomonadota</taxon>
        <taxon>Gammaproteobacteria</taxon>
        <taxon>Alteromonadales</taxon>
        <taxon>Pseudoalteromonadaceae</taxon>
        <taxon>Pseudoalteromonas</taxon>
    </lineage>
</organism>